<dbReference type="CDD" id="cd02440">
    <property type="entry name" value="AdoMet_MTases"/>
    <property type="match status" value="1"/>
</dbReference>
<name>A0A4Q2JSF3_9MICO</name>
<sequence length="258" mass="27816">MDEVAYKSLASVYEWLVPDAKASPAGNAQTFETVTAGLEPGAQILDCACGIGLLAVGLAEAGFRVTACDASPAMVERTEALARAHGVEVSTRVCRWDELPDQGWQDRFDAVFCVGNSLAHAVGRSGRRAALDGMAFVLATGGVLTLTSRNWEQIRSGGSRLDVWDRLVERAGRKAVVVYSWQVPPSWDAEHHLQISVAALRDDDQLPVTTELLSMWPFRHDELLADVAAAGLSLEGSSYNATQPQYLVTARRPAAPQP</sequence>
<evidence type="ECO:0000256" key="3">
    <source>
        <dbReference type="ARBA" id="ARBA00022691"/>
    </source>
</evidence>
<evidence type="ECO:0000256" key="2">
    <source>
        <dbReference type="ARBA" id="ARBA00022679"/>
    </source>
</evidence>
<dbReference type="GO" id="GO:0051289">
    <property type="term" value="P:protein homotetramerization"/>
    <property type="evidence" value="ECO:0007669"/>
    <property type="project" value="TreeGrafter"/>
</dbReference>
<dbReference type="GO" id="GO:0016594">
    <property type="term" value="F:glycine binding"/>
    <property type="evidence" value="ECO:0007669"/>
    <property type="project" value="TreeGrafter"/>
</dbReference>
<keyword evidence="3" id="KW-0949">S-adenosyl-L-methionine</keyword>
<evidence type="ECO:0000313" key="5">
    <source>
        <dbReference type="EMBL" id="RXZ49417.1"/>
    </source>
</evidence>
<dbReference type="GO" id="GO:0042802">
    <property type="term" value="F:identical protein binding"/>
    <property type="evidence" value="ECO:0007669"/>
    <property type="project" value="TreeGrafter"/>
</dbReference>
<dbReference type="SUPFAM" id="SSF53335">
    <property type="entry name" value="S-adenosyl-L-methionine-dependent methyltransferases"/>
    <property type="match status" value="1"/>
</dbReference>
<dbReference type="GO" id="GO:0046498">
    <property type="term" value="P:S-adenosylhomocysteine metabolic process"/>
    <property type="evidence" value="ECO:0007669"/>
    <property type="project" value="TreeGrafter"/>
</dbReference>
<organism evidence="5 6">
    <name type="scientific">Agromyces fucosus</name>
    <dbReference type="NCBI Taxonomy" id="41985"/>
    <lineage>
        <taxon>Bacteria</taxon>
        <taxon>Bacillati</taxon>
        <taxon>Actinomycetota</taxon>
        <taxon>Actinomycetes</taxon>
        <taxon>Micrococcales</taxon>
        <taxon>Microbacteriaceae</taxon>
        <taxon>Agromyces</taxon>
    </lineage>
</organism>
<dbReference type="Pfam" id="PF13649">
    <property type="entry name" value="Methyltransf_25"/>
    <property type="match status" value="1"/>
</dbReference>
<dbReference type="GO" id="GO:0017174">
    <property type="term" value="F:glycine N-methyltransferase activity"/>
    <property type="evidence" value="ECO:0007669"/>
    <property type="project" value="InterPro"/>
</dbReference>
<keyword evidence="6" id="KW-1185">Reference proteome</keyword>
<accession>A0A4Q2JSF3</accession>
<dbReference type="InterPro" id="IPR029063">
    <property type="entry name" value="SAM-dependent_MTases_sf"/>
</dbReference>
<evidence type="ECO:0000313" key="6">
    <source>
        <dbReference type="Proteomes" id="UP000292935"/>
    </source>
</evidence>
<dbReference type="PANTHER" id="PTHR16458">
    <property type="entry name" value="GLYCINE N-METHYLTRANSFERASE"/>
    <property type="match status" value="1"/>
</dbReference>
<dbReference type="Gene3D" id="3.40.50.150">
    <property type="entry name" value="Vaccinia Virus protein VP39"/>
    <property type="match status" value="1"/>
</dbReference>
<keyword evidence="1 5" id="KW-0489">Methyltransferase</keyword>
<gene>
    <name evidence="5" type="ORF">ESP57_10935</name>
</gene>
<dbReference type="OrthoDB" id="3818852at2"/>
<dbReference type="GO" id="GO:0032259">
    <property type="term" value="P:methylation"/>
    <property type="evidence" value="ECO:0007669"/>
    <property type="project" value="UniProtKB-KW"/>
</dbReference>
<dbReference type="PANTHER" id="PTHR16458:SF2">
    <property type="entry name" value="GLYCINE N-METHYLTRANSFERASE"/>
    <property type="match status" value="1"/>
</dbReference>
<dbReference type="InterPro" id="IPR014369">
    <property type="entry name" value="Gly/Sar_N_MeTrfase"/>
</dbReference>
<dbReference type="GO" id="GO:0006111">
    <property type="term" value="P:regulation of gluconeogenesis"/>
    <property type="evidence" value="ECO:0007669"/>
    <property type="project" value="TreeGrafter"/>
</dbReference>
<dbReference type="AlphaFoldDB" id="A0A4Q2JSF3"/>
<dbReference type="GO" id="GO:0046500">
    <property type="term" value="P:S-adenosylmethionine metabolic process"/>
    <property type="evidence" value="ECO:0007669"/>
    <property type="project" value="TreeGrafter"/>
</dbReference>
<evidence type="ECO:0000256" key="1">
    <source>
        <dbReference type="ARBA" id="ARBA00022603"/>
    </source>
</evidence>
<dbReference type="GO" id="GO:0005829">
    <property type="term" value="C:cytosol"/>
    <property type="evidence" value="ECO:0007669"/>
    <property type="project" value="TreeGrafter"/>
</dbReference>
<dbReference type="InterPro" id="IPR041698">
    <property type="entry name" value="Methyltransf_25"/>
</dbReference>
<dbReference type="GO" id="GO:1901052">
    <property type="term" value="P:sarcosine metabolic process"/>
    <property type="evidence" value="ECO:0007669"/>
    <property type="project" value="TreeGrafter"/>
</dbReference>
<dbReference type="Proteomes" id="UP000292935">
    <property type="component" value="Unassembled WGS sequence"/>
</dbReference>
<evidence type="ECO:0000259" key="4">
    <source>
        <dbReference type="Pfam" id="PF13649"/>
    </source>
</evidence>
<dbReference type="GO" id="GO:1904047">
    <property type="term" value="F:S-adenosyl-L-methionine binding"/>
    <property type="evidence" value="ECO:0007669"/>
    <property type="project" value="TreeGrafter"/>
</dbReference>
<protein>
    <submittedName>
        <fullName evidence="5">Class I SAM-dependent methyltransferase</fullName>
    </submittedName>
</protein>
<feature type="domain" description="Methyltransferase" evidence="4">
    <location>
        <begin position="44"/>
        <end position="142"/>
    </location>
</feature>
<keyword evidence="2 5" id="KW-0808">Transferase</keyword>
<reference evidence="5 6" key="1">
    <citation type="submission" date="2019-01" db="EMBL/GenBank/DDBJ databases">
        <authorList>
            <person name="Li J."/>
        </authorList>
    </citation>
    <scope>NUCLEOTIDE SEQUENCE [LARGE SCALE GENOMIC DNA]</scope>
    <source>
        <strain evidence="5 6">CCUG 35506</strain>
    </source>
</reference>
<proteinExistence type="predicted"/>
<dbReference type="EMBL" id="SDPO01000002">
    <property type="protein sequence ID" value="RXZ49417.1"/>
    <property type="molecule type" value="Genomic_DNA"/>
</dbReference>
<comment type="caution">
    <text evidence="5">The sequence shown here is derived from an EMBL/GenBank/DDBJ whole genome shotgun (WGS) entry which is preliminary data.</text>
</comment>
<dbReference type="RefSeq" id="WP_129231546.1">
    <property type="nucleotide sequence ID" value="NZ_SDPO01000002.1"/>
</dbReference>
<dbReference type="GO" id="GO:0006730">
    <property type="term" value="P:one-carbon metabolic process"/>
    <property type="evidence" value="ECO:0007669"/>
    <property type="project" value="TreeGrafter"/>
</dbReference>